<name>A0A2N9BFW3_STRCX</name>
<evidence type="ECO:0008006" key="3">
    <source>
        <dbReference type="Google" id="ProtNLM"/>
    </source>
</evidence>
<dbReference type="OrthoDB" id="9816534at2"/>
<dbReference type="AlphaFoldDB" id="A0A2N9BFW3"/>
<accession>A0A2N9BFW3</accession>
<organism evidence="1 2">
    <name type="scientific">Streptomyces chartreusis NRRL 3882</name>
    <dbReference type="NCBI Taxonomy" id="1079985"/>
    <lineage>
        <taxon>Bacteria</taxon>
        <taxon>Bacillati</taxon>
        <taxon>Actinomycetota</taxon>
        <taxon>Actinomycetes</taxon>
        <taxon>Kitasatosporales</taxon>
        <taxon>Streptomycetaceae</taxon>
        <taxon>Streptomyces</taxon>
    </lineage>
</organism>
<evidence type="ECO:0000313" key="2">
    <source>
        <dbReference type="Proteomes" id="UP000235464"/>
    </source>
</evidence>
<reference evidence="2" key="1">
    <citation type="submission" date="2017-11" db="EMBL/GenBank/DDBJ databases">
        <authorList>
            <person name="Wibberg D."/>
        </authorList>
    </citation>
    <scope>NUCLEOTIDE SEQUENCE [LARGE SCALE GENOMIC DNA]</scope>
</reference>
<evidence type="ECO:0000313" key="1">
    <source>
        <dbReference type="EMBL" id="SOR82237.1"/>
    </source>
</evidence>
<dbReference type="SUPFAM" id="SSF52540">
    <property type="entry name" value="P-loop containing nucleoside triphosphate hydrolases"/>
    <property type="match status" value="2"/>
</dbReference>
<proteinExistence type="predicted"/>
<gene>
    <name evidence="1" type="ORF">SCNRRL3882_5688</name>
</gene>
<dbReference type="InterPro" id="IPR027417">
    <property type="entry name" value="P-loop_NTPase"/>
</dbReference>
<protein>
    <recommendedName>
        <fullName evidence="3">AAA+ ATPase domain-containing protein</fullName>
    </recommendedName>
</protein>
<dbReference type="EMBL" id="LT963352">
    <property type="protein sequence ID" value="SOR82237.1"/>
    <property type="molecule type" value="Genomic_DNA"/>
</dbReference>
<dbReference type="RefSeq" id="WP_010036851.1">
    <property type="nucleotide sequence ID" value="NZ_LT962942.1"/>
</dbReference>
<sequence length="719" mass="79764">MKFIVLPQDTPVRSGPEAAVLVADDWDDFGFRTSYTLWYRDSVTQTNLGFVKVAVAGQEDGPSPIRAGVYDGSPPGELFSLGQSDLYYDNIKKLGHDRREEILRGLSDVAYNPDLLETAMQYPVTRSSLLRTIDEQTVRVQFNRIARGGVRLTEYRFRYTAPGHGVESTLDFAIDPDSRPSSNIHVLIGRNGVGKTTLLRNLAAAVVWPERHAKFGRVDVLPTSTSTDGERFVNVVSVTFSAFDPFVEVVEESDPQAVKYTYVGLQSASLNDLPTGTQQQRLQSAFNAGIHAVINSRDLMRWRDAMMLLSRDPQFADSAISAYARDIRAGMKVTESHVRDLTSAFGRMSSGHAIVVLTMTQLVHLVVEQSLVLVAHFDGKLGGGLYLAVGRVNEARASADLLSGYDGPEPFAAEHPAEYLALCVICSRLAHSEIRGMNMEGARPGLLSNLADDPNWAIRAFRGTGAFDDTAAFEERDLFRFLTGDDRGDSQILYTGSASPQVASRWEGFRREIRQSLAGNLEWESLVNGWLDEASRMVGDGDVGLHIYNPCNLLQAIIHGWPDRMEEFLPMVMGEAVPAQGQPSSVRGALCWSGRGVSLPEAVRLVYRDPLFLMSNMYGGIMWERDQELLDLLGLQYVLLEKIGPDRARPSAINERRIWVRREQSVRAYSSLAHPSAYAQAYAEIAADGEIVSVTQYLNRHPREVEMVAREYRALVHAV</sequence>
<keyword evidence="2" id="KW-1185">Reference proteome</keyword>
<dbReference type="Proteomes" id="UP000235464">
    <property type="component" value="Chromosome I"/>
</dbReference>